<feature type="domain" description="Integrase zinc-binding" evidence="1">
    <location>
        <begin position="109"/>
        <end position="158"/>
    </location>
</feature>
<accession>A0ABQ9IWQ4</accession>
<dbReference type="InterPro" id="IPR012337">
    <property type="entry name" value="RNaseH-like_sf"/>
</dbReference>
<dbReference type="PANTHER" id="PTHR47331">
    <property type="entry name" value="PHD-TYPE DOMAIN-CONTAINING PROTEIN"/>
    <property type="match status" value="1"/>
</dbReference>
<gene>
    <name evidence="2" type="ORF">NQ317_005497</name>
</gene>
<keyword evidence="3" id="KW-1185">Reference proteome</keyword>
<evidence type="ECO:0000313" key="2">
    <source>
        <dbReference type="EMBL" id="KAJ8967829.1"/>
    </source>
</evidence>
<dbReference type="PANTHER" id="PTHR47331:SF5">
    <property type="entry name" value="RIBONUCLEASE H"/>
    <property type="match status" value="1"/>
</dbReference>
<evidence type="ECO:0000313" key="3">
    <source>
        <dbReference type="Proteomes" id="UP001162164"/>
    </source>
</evidence>
<name>A0ABQ9IWQ4_9CUCU</name>
<dbReference type="SUPFAM" id="SSF53098">
    <property type="entry name" value="Ribonuclease H-like"/>
    <property type="match status" value="1"/>
</dbReference>
<dbReference type="InterPro" id="IPR041588">
    <property type="entry name" value="Integrase_H2C2"/>
</dbReference>
<comment type="caution">
    <text evidence="2">The sequence shown here is derived from an EMBL/GenBank/DDBJ whole genome shotgun (WGS) entry which is preliminary data.</text>
</comment>
<dbReference type="InterPro" id="IPR036397">
    <property type="entry name" value="RNaseH_sf"/>
</dbReference>
<sequence>MQRIMAYCIRFLNNCRKSPDKRNFHSLRCDELQNSLNLLAKLSQYECFSDEINTIKVGKQLSKGSKLLPLTPFIHKSDGMLRAGGRLMNSEFAYDKKHPIILSSKHPFTKSLFINEHERLLHSGPKQTLNSIRDKFWPIGGQNLSKQIVRQCITCFKAYPKSIQNLLGHLPLDRVKAHPPFTVVGTDYCGPLVIKDRKGRGSKLSKCYVCLFVCFSTKAIHLEPVTDLSSEAFILCLRRFASRRGMPFKFYSDNGRTYCGAKSELVELVLMCPEVKSNKRPELQERSSKEQNIPSLSTANYTSTHVFLQTLKVRLVGRDGVREVRALSGSQRSYVLQSTAVELGLSSKSKEKVLHCLFGGILAEQKHTCFEVIIEQNNYSC</sequence>
<dbReference type="Gene3D" id="3.30.420.10">
    <property type="entry name" value="Ribonuclease H-like superfamily/Ribonuclease H"/>
    <property type="match status" value="1"/>
</dbReference>
<dbReference type="EMBL" id="JAPWTJ010002122">
    <property type="protein sequence ID" value="KAJ8967829.1"/>
    <property type="molecule type" value="Genomic_DNA"/>
</dbReference>
<organism evidence="2 3">
    <name type="scientific">Molorchus minor</name>
    <dbReference type="NCBI Taxonomy" id="1323400"/>
    <lineage>
        <taxon>Eukaryota</taxon>
        <taxon>Metazoa</taxon>
        <taxon>Ecdysozoa</taxon>
        <taxon>Arthropoda</taxon>
        <taxon>Hexapoda</taxon>
        <taxon>Insecta</taxon>
        <taxon>Pterygota</taxon>
        <taxon>Neoptera</taxon>
        <taxon>Endopterygota</taxon>
        <taxon>Coleoptera</taxon>
        <taxon>Polyphaga</taxon>
        <taxon>Cucujiformia</taxon>
        <taxon>Chrysomeloidea</taxon>
        <taxon>Cerambycidae</taxon>
        <taxon>Lamiinae</taxon>
        <taxon>Monochamini</taxon>
        <taxon>Molorchus</taxon>
    </lineage>
</organism>
<protein>
    <recommendedName>
        <fullName evidence="1">Integrase zinc-binding domain-containing protein</fullName>
    </recommendedName>
</protein>
<dbReference type="Pfam" id="PF17921">
    <property type="entry name" value="Integrase_H2C2"/>
    <property type="match status" value="1"/>
</dbReference>
<proteinExistence type="predicted"/>
<evidence type="ECO:0000259" key="1">
    <source>
        <dbReference type="Pfam" id="PF17921"/>
    </source>
</evidence>
<reference evidence="2" key="1">
    <citation type="journal article" date="2023" name="Insect Mol. Biol.">
        <title>Genome sequencing provides insights into the evolution of gene families encoding plant cell wall-degrading enzymes in longhorned beetles.</title>
        <authorList>
            <person name="Shin N.R."/>
            <person name="Okamura Y."/>
            <person name="Kirsch R."/>
            <person name="Pauchet Y."/>
        </authorList>
    </citation>
    <scope>NUCLEOTIDE SEQUENCE</scope>
    <source>
        <strain evidence="2">MMC_N1</strain>
    </source>
</reference>
<dbReference type="Proteomes" id="UP001162164">
    <property type="component" value="Unassembled WGS sequence"/>
</dbReference>